<keyword evidence="6 8" id="KW-0694">RNA-binding</keyword>
<dbReference type="GO" id="GO:0034227">
    <property type="term" value="P:tRNA thio-modification"/>
    <property type="evidence" value="ECO:0007669"/>
    <property type="project" value="UniProtKB-UniRule"/>
</dbReference>
<evidence type="ECO:0000256" key="5">
    <source>
        <dbReference type="ARBA" id="ARBA00022840"/>
    </source>
</evidence>
<comment type="subcellular location">
    <subcellularLocation>
        <location evidence="8">Cytoplasm</location>
    </subcellularLocation>
</comment>
<protein>
    <recommendedName>
        <fullName evidence="8">Probable tRNA sulfurtransferase</fullName>
        <ecNumber evidence="8">2.8.1.4</ecNumber>
    </recommendedName>
    <alternativeName>
        <fullName evidence="8">Sulfur carrier protein ThiS sulfurtransferase</fullName>
    </alternativeName>
    <alternativeName>
        <fullName evidence="8">Thiamine biosynthesis protein ThiI</fullName>
    </alternativeName>
    <alternativeName>
        <fullName evidence="8">tRNA 4-thiouridine synthase</fullName>
    </alternativeName>
</protein>
<dbReference type="CDD" id="cd11716">
    <property type="entry name" value="THUMP_ThiI"/>
    <property type="match status" value="1"/>
</dbReference>
<comment type="caution">
    <text evidence="8">Lacks conserved residue(s) required for the propagation of feature annotation.</text>
</comment>
<evidence type="ECO:0000259" key="9">
    <source>
        <dbReference type="PROSITE" id="PS51165"/>
    </source>
</evidence>
<reference evidence="10 11" key="1">
    <citation type="journal article" date="2019" name="Int. J. Syst. Evol. Microbiol.">
        <title>The Global Catalogue of Microorganisms (GCM) 10K type strain sequencing project: providing services to taxonomists for standard genome sequencing and annotation.</title>
        <authorList>
            <consortium name="The Broad Institute Genomics Platform"/>
            <consortium name="The Broad Institute Genome Sequencing Center for Infectious Disease"/>
            <person name="Wu L."/>
            <person name="Ma J."/>
        </authorList>
    </citation>
    <scope>NUCLEOTIDE SEQUENCE [LARGE SCALE GENOMIC DNA]</scope>
    <source>
        <strain evidence="10 11">GX21</strain>
    </source>
</reference>
<evidence type="ECO:0000313" key="10">
    <source>
        <dbReference type="EMBL" id="MFC7256273.1"/>
    </source>
</evidence>
<comment type="similarity">
    <text evidence="8">Belongs to the ThiI family.</text>
</comment>
<dbReference type="Pfam" id="PF02568">
    <property type="entry name" value="ThiI"/>
    <property type="match status" value="1"/>
</dbReference>
<keyword evidence="2 8" id="KW-0820">tRNA-binding</keyword>
<keyword evidence="11" id="KW-1185">Reference proteome</keyword>
<dbReference type="InterPro" id="IPR004114">
    <property type="entry name" value="THUMP_dom"/>
</dbReference>
<dbReference type="GO" id="GO:0009228">
    <property type="term" value="P:thiamine biosynthetic process"/>
    <property type="evidence" value="ECO:0007669"/>
    <property type="project" value="UniProtKB-KW"/>
</dbReference>
<evidence type="ECO:0000256" key="6">
    <source>
        <dbReference type="ARBA" id="ARBA00022884"/>
    </source>
</evidence>
<dbReference type="GO" id="GO:0009229">
    <property type="term" value="P:thiamine diphosphate biosynthetic process"/>
    <property type="evidence" value="ECO:0007669"/>
    <property type="project" value="UniProtKB-UniRule"/>
</dbReference>
<dbReference type="RefSeq" id="WP_379704925.1">
    <property type="nucleotide sequence ID" value="NZ_JBHTAT010000001.1"/>
</dbReference>
<feature type="binding site" evidence="8">
    <location>
        <position position="277"/>
    </location>
    <ligand>
        <name>ATP</name>
        <dbReference type="ChEBI" id="CHEBI:30616"/>
    </ligand>
</feature>
<comment type="pathway">
    <text evidence="8">Cofactor biosynthesis; thiamine diphosphate biosynthesis.</text>
</comment>
<gene>
    <name evidence="8" type="primary">thiI</name>
    <name evidence="10" type="ORF">ACFQKE_13370</name>
</gene>
<dbReference type="Gene3D" id="3.30.2130.30">
    <property type="match status" value="1"/>
</dbReference>
<name>A0ABD6A035_9EURY</name>
<dbReference type="Proteomes" id="UP001596434">
    <property type="component" value="Unassembled WGS sequence"/>
</dbReference>
<evidence type="ECO:0000256" key="8">
    <source>
        <dbReference type="HAMAP-Rule" id="MF_00021"/>
    </source>
</evidence>
<comment type="caution">
    <text evidence="10">The sequence shown here is derived from an EMBL/GenBank/DDBJ whole genome shotgun (WGS) entry which is preliminary data.</text>
</comment>
<dbReference type="SMART" id="SM00981">
    <property type="entry name" value="THUMP"/>
    <property type="match status" value="1"/>
</dbReference>
<dbReference type="InterPro" id="IPR049962">
    <property type="entry name" value="THUMP_ThiI"/>
</dbReference>
<dbReference type="GO" id="GO:0140741">
    <property type="term" value="F:tRNA-uracil-4 sulfurtransferase activity"/>
    <property type="evidence" value="ECO:0007669"/>
    <property type="project" value="UniProtKB-EC"/>
</dbReference>
<feature type="domain" description="THUMP" evidence="9">
    <location>
        <begin position="71"/>
        <end position="176"/>
    </location>
</feature>
<dbReference type="AlphaFoldDB" id="A0ABD6A035"/>
<dbReference type="GO" id="GO:0000049">
    <property type="term" value="F:tRNA binding"/>
    <property type="evidence" value="ECO:0007669"/>
    <property type="project" value="UniProtKB-UniRule"/>
</dbReference>
<feature type="binding site" evidence="8">
    <location>
        <position position="299"/>
    </location>
    <ligand>
        <name>ATP</name>
        <dbReference type="ChEBI" id="CHEBI:30616"/>
    </ligand>
</feature>
<keyword evidence="7 8" id="KW-0784">Thiamine biosynthesis</keyword>
<dbReference type="GO" id="GO:0005524">
    <property type="term" value="F:ATP binding"/>
    <property type="evidence" value="ECO:0007669"/>
    <property type="project" value="UniProtKB-UniRule"/>
</dbReference>
<dbReference type="Pfam" id="PF22025">
    <property type="entry name" value="ThiI_fer"/>
    <property type="match status" value="1"/>
</dbReference>
<dbReference type="InterPro" id="IPR003720">
    <property type="entry name" value="tRNA_STrfase"/>
</dbReference>
<dbReference type="GeneID" id="96954658"/>
<sequence length="402" mass="42114">MTVDERDAVADPDLDTVLVSFGELGTKSSEVRGKMTRRLRDNVAALLDARDVDATVERTWARLVVHTADPERAARVAADAMGVVWARPSTSCPATVDAVTDALAALARDTPPVDTYAVRARRVGDADAHDFTSRDLEREGGGVVGSVTDAAVDLDDPDRTYHVEVRGDCAHVAAESVAGPGGLPLGSQAPLVALVSGGHDSPVAAYEAMRRGSPVVPVYVRLGVYGGPDHEARAAATVDRLARYAPNFDCRLRVVPGGDVAERLVAEVADTRMLSWRRALLRIGEVVADREGAAGVVTGEAIGQKSSQTAANLAATDAAVDCPVHRPLLTRDKGDIVERARAIGTYENSSIPVGCERLDPDTPATGATPDAVVAAEPDDLLDRAATAVDDLRIAGDSPAQSL</sequence>
<comment type="function">
    <text evidence="8">Catalyzes the ATP-dependent transfer of a sulfur to tRNA to produce 4-thiouridine in position 8 of tRNAs, which functions as a near-UV photosensor. Also catalyzes the transfer of sulfur to the sulfur carrier protein ThiS, forming ThiS-thiocarboxylate. This is a step in the synthesis of thiazole, in the thiamine biosynthesis pathway. The sulfur is donated as persulfide by IscS.</text>
</comment>
<dbReference type="Pfam" id="PF02926">
    <property type="entry name" value="THUMP"/>
    <property type="match status" value="1"/>
</dbReference>
<dbReference type="EC" id="2.8.1.4" evidence="8"/>
<keyword evidence="5 8" id="KW-0067">ATP-binding</keyword>
<dbReference type="EMBL" id="JBHTAT010000001">
    <property type="protein sequence ID" value="MFC7256273.1"/>
    <property type="molecule type" value="Genomic_DNA"/>
</dbReference>
<dbReference type="InterPro" id="IPR050102">
    <property type="entry name" value="tRNA_sulfurtransferase_ThiI"/>
</dbReference>
<dbReference type="PROSITE" id="PS51165">
    <property type="entry name" value="THUMP"/>
    <property type="match status" value="1"/>
</dbReference>
<keyword evidence="3 8" id="KW-0808">Transferase</keyword>
<dbReference type="InterPro" id="IPR014729">
    <property type="entry name" value="Rossmann-like_a/b/a_fold"/>
</dbReference>
<keyword evidence="4 8" id="KW-0547">Nucleotide-binding</keyword>
<dbReference type="InterPro" id="IPR054173">
    <property type="entry name" value="ThiI_fer"/>
</dbReference>
<proteinExistence type="inferred from homology"/>
<dbReference type="HAMAP" id="MF_00021">
    <property type="entry name" value="ThiI"/>
    <property type="match status" value="1"/>
</dbReference>
<feature type="binding site" evidence="8">
    <location>
        <begin position="194"/>
        <end position="195"/>
    </location>
    <ligand>
        <name>ATP</name>
        <dbReference type="ChEBI" id="CHEBI:30616"/>
    </ligand>
</feature>
<evidence type="ECO:0000256" key="1">
    <source>
        <dbReference type="ARBA" id="ARBA00022490"/>
    </source>
</evidence>
<dbReference type="InterPro" id="IPR020536">
    <property type="entry name" value="ThiI_AANH"/>
</dbReference>
<dbReference type="GO" id="GO:0005737">
    <property type="term" value="C:cytoplasm"/>
    <property type="evidence" value="ECO:0007669"/>
    <property type="project" value="UniProtKB-SubCell"/>
</dbReference>
<evidence type="ECO:0000256" key="3">
    <source>
        <dbReference type="ARBA" id="ARBA00022679"/>
    </source>
</evidence>
<dbReference type="Gene3D" id="3.40.50.620">
    <property type="entry name" value="HUPs"/>
    <property type="match status" value="1"/>
</dbReference>
<evidence type="ECO:0000256" key="4">
    <source>
        <dbReference type="ARBA" id="ARBA00022741"/>
    </source>
</evidence>
<dbReference type="SUPFAM" id="SSF143437">
    <property type="entry name" value="THUMP domain-like"/>
    <property type="match status" value="1"/>
</dbReference>
<comment type="catalytic activity">
    <reaction evidence="8">
        <text>[ThiI sulfur-carrier protein]-S-sulfanyl-L-cysteine + a uridine in tRNA + 2 reduced [2Fe-2S]-[ferredoxin] + ATP + H(+) = [ThiI sulfur-carrier protein]-L-cysteine + a 4-thiouridine in tRNA + 2 oxidized [2Fe-2S]-[ferredoxin] + AMP + diphosphate</text>
        <dbReference type="Rhea" id="RHEA:24176"/>
        <dbReference type="Rhea" id="RHEA-COMP:10000"/>
        <dbReference type="Rhea" id="RHEA-COMP:10001"/>
        <dbReference type="Rhea" id="RHEA-COMP:13337"/>
        <dbReference type="Rhea" id="RHEA-COMP:13338"/>
        <dbReference type="Rhea" id="RHEA-COMP:13339"/>
        <dbReference type="Rhea" id="RHEA-COMP:13340"/>
        <dbReference type="ChEBI" id="CHEBI:15378"/>
        <dbReference type="ChEBI" id="CHEBI:29950"/>
        <dbReference type="ChEBI" id="CHEBI:30616"/>
        <dbReference type="ChEBI" id="CHEBI:33019"/>
        <dbReference type="ChEBI" id="CHEBI:33737"/>
        <dbReference type="ChEBI" id="CHEBI:33738"/>
        <dbReference type="ChEBI" id="CHEBI:61963"/>
        <dbReference type="ChEBI" id="CHEBI:65315"/>
        <dbReference type="ChEBI" id="CHEBI:136798"/>
        <dbReference type="ChEBI" id="CHEBI:456215"/>
        <dbReference type="EC" id="2.8.1.4"/>
    </reaction>
</comment>
<comment type="catalytic activity">
    <reaction evidence="8">
        <text>[ThiS sulfur-carrier protein]-C-terminal Gly-Gly-AMP + S-sulfanyl-L-cysteinyl-[cysteine desulfurase] + AH2 = [ThiS sulfur-carrier protein]-C-terminal-Gly-aminoethanethioate + L-cysteinyl-[cysteine desulfurase] + A + AMP + 2 H(+)</text>
        <dbReference type="Rhea" id="RHEA:43340"/>
        <dbReference type="Rhea" id="RHEA-COMP:12157"/>
        <dbReference type="Rhea" id="RHEA-COMP:12158"/>
        <dbReference type="Rhea" id="RHEA-COMP:12910"/>
        <dbReference type="Rhea" id="RHEA-COMP:19908"/>
        <dbReference type="ChEBI" id="CHEBI:13193"/>
        <dbReference type="ChEBI" id="CHEBI:15378"/>
        <dbReference type="ChEBI" id="CHEBI:17499"/>
        <dbReference type="ChEBI" id="CHEBI:29950"/>
        <dbReference type="ChEBI" id="CHEBI:61963"/>
        <dbReference type="ChEBI" id="CHEBI:90618"/>
        <dbReference type="ChEBI" id="CHEBI:232372"/>
        <dbReference type="ChEBI" id="CHEBI:456215"/>
    </reaction>
</comment>
<dbReference type="SUPFAM" id="SSF52402">
    <property type="entry name" value="Adenine nucleotide alpha hydrolases-like"/>
    <property type="match status" value="1"/>
</dbReference>
<accession>A0ABD6A035</accession>
<evidence type="ECO:0000256" key="2">
    <source>
        <dbReference type="ARBA" id="ARBA00022555"/>
    </source>
</evidence>
<evidence type="ECO:0000313" key="11">
    <source>
        <dbReference type="Proteomes" id="UP001596434"/>
    </source>
</evidence>
<organism evidence="10 11">
    <name type="scientific">Haloplanus litoreus</name>
    <dbReference type="NCBI Taxonomy" id="767515"/>
    <lineage>
        <taxon>Archaea</taxon>
        <taxon>Methanobacteriati</taxon>
        <taxon>Methanobacteriota</taxon>
        <taxon>Stenosarchaea group</taxon>
        <taxon>Halobacteria</taxon>
        <taxon>Halobacteriales</taxon>
        <taxon>Haloferacaceae</taxon>
        <taxon>Haloplanus</taxon>
    </lineage>
</organism>
<dbReference type="PANTHER" id="PTHR43209">
    <property type="entry name" value="TRNA SULFURTRANSFERASE"/>
    <property type="match status" value="1"/>
</dbReference>
<feature type="binding site" evidence="8">
    <location>
        <position position="308"/>
    </location>
    <ligand>
        <name>ATP</name>
        <dbReference type="ChEBI" id="CHEBI:30616"/>
    </ligand>
</feature>
<evidence type="ECO:0000256" key="7">
    <source>
        <dbReference type="ARBA" id="ARBA00022977"/>
    </source>
</evidence>
<keyword evidence="1 8" id="KW-0963">Cytoplasm</keyword>
<dbReference type="PANTHER" id="PTHR43209:SF1">
    <property type="entry name" value="TRNA SULFURTRANSFERASE"/>
    <property type="match status" value="1"/>
</dbReference>